<name>A0A2K8SCV7_9MOLU</name>
<evidence type="ECO:0000313" key="3">
    <source>
        <dbReference type="Proteomes" id="UP000231823"/>
    </source>
</evidence>
<evidence type="ECO:0000313" key="2">
    <source>
        <dbReference type="EMBL" id="AUB31286.1"/>
    </source>
</evidence>
<evidence type="ECO:0000259" key="1">
    <source>
        <dbReference type="SMART" id="SM00481"/>
    </source>
</evidence>
<keyword evidence="3" id="KW-1185">Reference proteome</keyword>
<feature type="domain" description="Polymerase/histidinol phosphatase N-terminal" evidence="1">
    <location>
        <begin position="12"/>
        <end position="90"/>
    </location>
</feature>
<dbReference type="KEGG" id="sfz:SFLOR_v1c02250"/>
<protein>
    <recommendedName>
        <fullName evidence="1">Polymerase/histidinol phosphatase N-terminal domain-containing protein</fullName>
    </recommendedName>
</protein>
<dbReference type="InterPro" id="IPR003141">
    <property type="entry name" value="Pol/His_phosphatase_N"/>
</dbReference>
<dbReference type="Proteomes" id="UP000231823">
    <property type="component" value="Chromosome"/>
</dbReference>
<dbReference type="SMART" id="SM00481">
    <property type="entry name" value="POLIIIAc"/>
    <property type="match status" value="1"/>
</dbReference>
<dbReference type="EMBL" id="CP025057">
    <property type="protein sequence ID" value="AUB31286.1"/>
    <property type="molecule type" value="Genomic_DNA"/>
</dbReference>
<dbReference type="AlphaFoldDB" id="A0A2K8SCV7"/>
<dbReference type="SUPFAM" id="SSF52540">
    <property type="entry name" value="P-loop containing nucleoside triphosphate hydrolases"/>
    <property type="match status" value="1"/>
</dbReference>
<organism evidence="2 3">
    <name type="scientific">Spiroplasma floricola 23-6</name>
    <dbReference type="NCBI Taxonomy" id="1336749"/>
    <lineage>
        <taxon>Bacteria</taxon>
        <taxon>Bacillati</taxon>
        <taxon>Mycoplasmatota</taxon>
        <taxon>Mollicutes</taxon>
        <taxon>Entomoplasmatales</taxon>
        <taxon>Spiroplasmataceae</taxon>
        <taxon>Spiroplasma</taxon>
    </lineage>
</organism>
<dbReference type="Gene3D" id="3.20.20.140">
    <property type="entry name" value="Metal-dependent hydrolases"/>
    <property type="match status" value="1"/>
</dbReference>
<sequence>MKKNNYSEWNIFDLHLHSPLSKNDSKNKDMSLDEWTDKLIDKLEKNNIKLVSVTDHDLFLIDLYEMLNKKILQKKLDISFIPGVELNVLPTENWRDKIDKDWQILVYFNPDNINDIDSVIKDIIKTANKNFEVILQNLEKLDCIIVGEGSKSNGIFSITKDDEETSEFSNNYVKEYGTLGVLWGFNDSPNGHYATRNRILNLVEKSDSNFTFVNFSASDNHDINEYLEEKNKNNWKLTYFKALPTFMGLKFALSNQNRISEVKPTTISRSSKLKSVEFKNKSTIQFSEGLNILIGPRSSGKTFLNTLLNALINNDKEQFKKDDYKDEFSLLGNEAFIKDFNDNKFNKPGSSMLIEQSSMIEKAYDLKTKIIEDFDYNNLDYSNFDELNKKNKDYISNLTEMVSKIYHICNTSKSPFESLEIIDDNIESVEAFKNKIMISINDEINDNFYNEYESLKNNVINNDVHINKLKKNLKADLLKIKDIEIQKNTFKHFNLNIENANFNPVKDEILKQIDVLLEINQKTLISINSNAFFPEFIKIIKSIYTDYDSSKSNNLINKDLKIAELKDLNADYKKFGEIVSKFKNSKLNFQDQINEQAIIKSFGAHSTFIVKQYTKHTYKENLFKNLIYTDFLDIVKKNDSISIEKYKLLLKYSIRYKGKCFKQEKTDKQINVLKKSYESIFSTSISHDGIETESSSPGMRAQIVFLTKIDDFDSNTNKNILFIDQPEDSIDNAYVSKEMVEILKNSSRHKQVFLITHNSNLVVNLDPENIIVPTRESDGSIKYQNGAMESEIYWKNGEKKMISIIADEVEGGLEALNKRISKYEIGGIKKNEY</sequence>
<dbReference type="RefSeq" id="WP_100916276.1">
    <property type="nucleotide sequence ID" value="NZ_CP025057.1"/>
</dbReference>
<reference evidence="2 3" key="1">
    <citation type="submission" date="2017-12" db="EMBL/GenBank/DDBJ databases">
        <title>Complete genome sequence of Spiroplasma floricola 23-6 (ATCC 29989).</title>
        <authorList>
            <person name="Tsai Y.-M."/>
            <person name="Wu P.-S."/>
            <person name="Lo W.-S."/>
            <person name="Kuo C.-H."/>
        </authorList>
    </citation>
    <scope>NUCLEOTIDE SEQUENCE [LARGE SCALE GENOMIC DNA]</scope>
    <source>
        <strain evidence="2 3">23-6</strain>
    </source>
</reference>
<proteinExistence type="predicted"/>
<dbReference type="InterPro" id="IPR016195">
    <property type="entry name" value="Pol/histidinol_Pase-like"/>
</dbReference>
<accession>A0A2K8SCV7</accession>
<dbReference type="OrthoDB" id="9791620at2"/>
<dbReference type="InterPro" id="IPR027417">
    <property type="entry name" value="P-loop_NTPase"/>
</dbReference>
<gene>
    <name evidence="2" type="ORF">SFLOR_v1c02250</name>
</gene>
<dbReference type="SUPFAM" id="SSF89550">
    <property type="entry name" value="PHP domain-like"/>
    <property type="match status" value="1"/>
</dbReference>